<evidence type="ECO:0000313" key="2">
    <source>
        <dbReference type="EMBL" id="ATA55723.1"/>
    </source>
</evidence>
<feature type="compositionally biased region" description="Low complexity" evidence="1">
    <location>
        <begin position="69"/>
        <end position="79"/>
    </location>
</feature>
<proteinExistence type="predicted"/>
<accession>A0A250DP54</accession>
<evidence type="ECO:0000313" key="3">
    <source>
        <dbReference type="Proteomes" id="UP000217154"/>
    </source>
</evidence>
<dbReference type="InterPro" id="IPR009562">
    <property type="entry name" value="DUF1178"/>
</dbReference>
<dbReference type="Pfam" id="PF06676">
    <property type="entry name" value="DUF1178"/>
    <property type="match status" value="1"/>
</dbReference>
<gene>
    <name evidence="2" type="ORF">CKY39_22715</name>
</gene>
<protein>
    <recommendedName>
        <fullName evidence="4">DUF1178 domain-containing protein</fullName>
    </recommendedName>
</protein>
<organism evidence="2 3">
    <name type="scientific">Variovorax boronicumulans</name>
    <dbReference type="NCBI Taxonomy" id="436515"/>
    <lineage>
        <taxon>Bacteria</taxon>
        <taxon>Pseudomonadati</taxon>
        <taxon>Pseudomonadota</taxon>
        <taxon>Betaproteobacteria</taxon>
        <taxon>Burkholderiales</taxon>
        <taxon>Comamonadaceae</taxon>
        <taxon>Variovorax</taxon>
    </lineage>
</organism>
<reference evidence="2 3" key="1">
    <citation type="submission" date="2017-09" db="EMBL/GenBank/DDBJ databases">
        <title>The diverse metabolic capabilities of V. boronicumulans make it an excellent choice for continued studies on novel biodegradation.</title>
        <authorList>
            <person name="Sun S."/>
        </authorList>
    </citation>
    <scope>NUCLEOTIDE SEQUENCE [LARGE SCALE GENOMIC DNA]</scope>
    <source>
        <strain evidence="2 3">J1</strain>
    </source>
</reference>
<dbReference type="KEGG" id="vbo:CKY39_22715"/>
<feature type="region of interest" description="Disordered" evidence="1">
    <location>
        <begin position="57"/>
        <end position="90"/>
    </location>
</feature>
<evidence type="ECO:0008006" key="4">
    <source>
        <dbReference type="Google" id="ProtNLM"/>
    </source>
</evidence>
<dbReference type="Proteomes" id="UP000217154">
    <property type="component" value="Chromosome"/>
</dbReference>
<feature type="compositionally biased region" description="Basic and acidic residues" evidence="1">
    <location>
        <begin position="59"/>
        <end position="68"/>
    </location>
</feature>
<name>A0A250DP54_9BURK</name>
<dbReference type="EMBL" id="CP023284">
    <property type="protein sequence ID" value="ATA55723.1"/>
    <property type="molecule type" value="Genomic_DNA"/>
</dbReference>
<evidence type="ECO:0000256" key="1">
    <source>
        <dbReference type="SAM" id="MobiDB-lite"/>
    </source>
</evidence>
<dbReference type="RefSeq" id="WP_095746052.1">
    <property type="nucleotide sequence ID" value="NZ_CP023284.1"/>
</dbReference>
<sequence>MKVLDLRCTHGHGFEGWFASNEAFDSQLASGLVECPVCGDTAIVKLLSAPRLNLSNAKAPKEEGRGDAARAPVAPASPSTQVSASATSPEARWMRAVREVLAKTEDVGDRFADEARKMHYGETAERGIRGQATPEQTEALLDEGIPVMALPIPAALKETLQ</sequence>
<dbReference type="PIRSF" id="PIRSF032131">
    <property type="entry name" value="UCP032131"/>
    <property type="match status" value="1"/>
</dbReference>
<dbReference type="AlphaFoldDB" id="A0A250DP54"/>